<gene>
    <name evidence="2" type="ORF">ENX73_04885</name>
</gene>
<evidence type="ECO:0000256" key="1">
    <source>
        <dbReference type="SAM" id="Phobius"/>
    </source>
</evidence>
<dbReference type="InterPro" id="IPR038690">
    <property type="entry name" value="NusG_2_sf"/>
</dbReference>
<sequence>MSTSHKIFSKWDLLLIISVIGAVMIWIGIKQFSPNASEAVILIDGKIYEVLQLNKSGYYKIYNGKTYLMTVETKDGAIRAVYSTNWVFPATEENQVSVATGWISKDGESIISIPNKIVIYTRGMKEKTPYDVMTFQN</sequence>
<protein>
    <recommendedName>
        <fullName evidence="3">NusG domain-containing protein</fullName>
    </recommendedName>
</protein>
<evidence type="ECO:0000313" key="2">
    <source>
        <dbReference type="EMBL" id="HGE75442.1"/>
    </source>
</evidence>
<keyword evidence="1" id="KW-0812">Transmembrane</keyword>
<evidence type="ECO:0008006" key="3">
    <source>
        <dbReference type="Google" id="ProtNLM"/>
    </source>
</evidence>
<keyword evidence="1" id="KW-1133">Transmembrane helix</keyword>
<dbReference type="AlphaFoldDB" id="A0A7V3RF74"/>
<organism evidence="2">
    <name type="scientific">Mesoaciditoga lauensis</name>
    <dbReference type="NCBI Taxonomy" id="1495039"/>
    <lineage>
        <taxon>Bacteria</taxon>
        <taxon>Thermotogati</taxon>
        <taxon>Thermotogota</taxon>
        <taxon>Thermotogae</taxon>
        <taxon>Mesoaciditogales</taxon>
        <taxon>Mesoaciditogaceae</taxon>
        <taxon>Mesoaciditoga</taxon>
    </lineage>
</organism>
<feature type="transmembrane region" description="Helical" evidence="1">
    <location>
        <begin position="12"/>
        <end position="29"/>
    </location>
</feature>
<keyword evidence="1" id="KW-0472">Membrane</keyword>
<accession>A0A7V3RF74</accession>
<dbReference type="EMBL" id="DTPE01000196">
    <property type="protein sequence ID" value="HGE75442.1"/>
    <property type="molecule type" value="Genomic_DNA"/>
</dbReference>
<comment type="caution">
    <text evidence="2">The sequence shown here is derived from an EMBL/GenBank/DDBJ whole genome shotgun (WGS) entry which is preliminary data.</text>
</comment>
<proteinExistence type="predicted"/>
<dbReference type="Pfam" id="PF07009">
    <property type="entry name" value="NusG_II"/>
    <property type="match status" value="1"/>
</dbReference>
<reference evidence="2" key="1">
    <citation type="journal article" date="2020" name="mSystems">
        <title>Genome- and Community-Level Interaction Insights into Carbon Utilization and Element Cycling Functions of Hydrothermarchaeota in Hydrothermal Sediment.</title>
        <authorList>
            <person name="Zhou Z."/>
            <person name="Liu Y."/>
            <person name="Xu W."/>
            <person name="Pan J."/>
            <person name="Luo Z.H."/>
            <person name="Li M."/>
        </authorList>
    </citation>
    <scope>NUCLEOTIDE SEQUENCE [LARGE SCALE GENOMIC DNA]</scope>
    <source>
        <strain evidence="2">SpSt-966</strain>
    </source>
</reference>
<name>A0A7V3RF74_9BACT</name>
<dbReference type="Gene3D" id="2.60.320.10">
    <property type="entry name" value="N-utilization substance G protein NusG, insert domain"/>
    <property type="match status" value="1"/>
</dbReference>